<reference evidence="3 4" key="1">
    <citation type="journal article" date="2014" name="Syst. Appl. Microbiol.">
        <title>Evidence for the existence of two new members of the family Chlamydiaceae and proposal of Chlamydia avium sp. nov. and Chlamydia gallinacea sp. nov.</title>
        <authorList>
            <person name="Sachse K."/>
            <person name="Laroucau K."/>
            <person name="Riege K."/>
            <person name="Wehner S."/>
            <person name="Dilcher M."/>
            <person name="Creasy H.H."/>
            <person name="Weidmann M."/>
            <person name="Myers G."/>
            <person name="Vorimore F."/>
            <person name="Vicari N."/>
            <person name="Magnino S."/>
            <person name="Liebler-Tenorio E."/>
            <person name="Ruettger A."/>
            <person name="Bavoil P.M."/>
            <person name="Hufert F.T."/>
            <person name="Rossello-Mora R."/>
            <person name="Marz M."/>
        </authorList>
    </citation>
    <scope>NUCLEOTIDE SEQUENCE [LARGE SCALE GENOMIC DNA]</scope>
    <source>
        <strain evidence="3 4">08-1274/3</strain>
    </source>
</reference>
<organism evidence="3 4">
    <name type="scientific">Chlamydia gallinacea 08-1274/3</name>
    <dbReference type="NCBI Taxonomy" id="1143323"/>
    <lineage>
        <taxon>Bacteria</taxon>
        <taxon>Pseudomonadati</taxon>
        <taxon>Chlamydiota</taxon>
        <taxon>Chlamydiia</taxon>
        <taxon>Chlamydiales</taxon>
        <taxon>Chlamydiaceae</taxon>
        <taxon>Chlamydia/Chlamydophila group</taxon>
        <taxon>Chlamydia</taxon>
    </lineage>
</organism>
<feature type="region of interest" description="Disordered" evidence="2">
    <location>
        <begin position="1"/>
        <end position="56"/>
    </location>
</feature>
<evidence type="ECO:0000313" key="4">
    <source>
        <dbReference type="Proteomes" id="UP000019147"/>
    </source>
</evidence>
<proteinExistence type="predicted"/>
<dbReference type="Proteomes" id="UP000019147">
    <property type="component" value="Chromosome"/>
</dbReference>
<dbReference type="GeneID" id="81478300"/>
<evidence type="ECO:0000313" key="3">
    <source>
        <dbReference type="EMBL" id="ANG66306.1"/>
    </source>
</evidence>
<protein>
    <submittedName>
        <fullName evidence="3">Uncharacterized protein</fullName>
    </submittedName>
</protein>
<feature type="region of interest" description="Disordered" evidence="2">
    <location>
        <begin position="338"/>
        <end position="391"/>
    </location>
</feature>
<evidence type="ECO:0000256" key="2">
    <source>
        <dbReference type="SAM" id="MobiDB-lite"/>
    </source>
</evidence>
<feature type="coiled-coil region" evidence="1">
    <location>
        <begin position="125"/>
        <end position="183"/>
    </location>
</feature>
<feature type="compositionally biased region" description="Polar residues" evidence="2">
    <location>
        <begin position="25"/>
        <end position="53"/>
    </location>
</feature>
<feature type="compositionally biased region" description="Low complexity" evidence="2">
    <location>
        <begin position="338"/>
        <end position="348"/>
    </location>
</feature>
<dbReference type="KEGG" id="cgz:M787_003150"/>
<dbReference type="AlphaFoldDB" id="A0A173DZI8"/>
<name>A0A173DZI8_9CHLA</name>
<dbReference type="RefSeq" id="WP_021828121.1">
    <property type="nucleotide sequence ID" value="NZ_CP015840.1"/>
</dbReference>
<accession>A0A173DZI8</accession>
<sequence length="391" mass="43133">MSTISGNSGNSASSPEEPNLIPPENQENSSQEQSVGFTSSGLSVRPATSSTSVVLRDPKESQAVLVEDAARSAMQQGTLVSGLTPSTSAATEAATMLANVEQGEAEAIDGFILLPQNYQEFMALVVNLEEKFNEVCRELNTYREQRHSSSTSSTRKLKRADRSNRLEAQYQRLRSSSEELKNQSAYLVSCIADCHKAVMGKSYEEVGSYLGEQGEVLLGVLSRLGVEYSGDEGEWKISPDGMVLKCHELILRLHACIDEYHVEDISEKQQSVCQTVLNKFMTFWETAINLFHELMDRVIFFLLWLIKIVRDRLGGSKNVTENPYAAIFIQNQERQSSSTSLRSTVSGRGDLGDEEGILRSDSSSMSMQSSDEESRGGETPANKRGKNKGKK</sequence>
<dbReference type="STRING" id="1143323.M787_003150"/>
<keyword evidence="1" id="KW-0175">Coiled coil</keyword>
<feature type="compositionally biased region" description="Polar residues" evidence="2">
    <location>
        <begin position="1"/>
        <end position="16"/>
    </location>
</feature>
<gene>
    <name evidence="3" type="ORF">M787_003150</name>
</gene>
<dbReference type="OrthoDB" id="17826at2"/>
<feature type="compositionally biased region" description="Low complexity" evidence="2">
    <location>
        <begin position="360"/>
        <end position="369"/>
    </location>
</feature>
<dbReference type="EMBL" id="CP015840">
    <property type="protein sequence ID" value="ANG66306.1"/>
    <property type="molecule type" value="Genomic_DNA"/>
</dbReference>
<dbReference type="NCBIfam" id="NF047362">
    <property type="entry name" value="CT392_fam"/>
    <property type="match status" value="1"/>
</dbReference>
<evidence type="ECO:0000256" key="1">
    <source>
        <dbReference type="SAM" id="Coils"/>
    </source>
</evidence>